<feature type="domain" description="Holliday junction DNA helicase RuvA C-terminal" evidence="1">
    <location>
        <begin position="3"/>
        <end position="43"/>
    </location>
</feature>
<feature type="non-terminal residue" evidence="2">
    <location>
        <position position="1"/>
    </location>
</feature>
<accession>A0A0G0LGZ9</accession>
<dbReference type="InterPro" id="IPR011114">
    <property type="entry name" value="RuvA_C"/>
</dbReference>
<organism evidence="2 3">
    <name type="scientific">Candidatus Woesebacteria bacterium GW2011_GWB1_39_10</name>
    <dbReference type="NCBI Taxonomy" id="1618572"/>
    <lineage>
        <taxon>Bacteria</taxon>
        <taxon>Candidatus Woeseibacteriota</taxon>
    </lineage>
</organism>
<dbReference type="GO" id="GO:0006310">
    <property type="term" value="P:DNA recombination"/>
    <property type="evidence" value="ECO:0007669"/>
    <property type="project" value="InterPro"/>
</dbReference>
<comment type="caution">
    <text evidence="2">The sequence shown here is derived from an EMBL/GenBank/DDBJ whole genome shotgun (WGS) entry which is preliminary data.</text>
</comment>
<proteinExistence type="predicted"/>
<dbReference type="SUPFAM" id="SSF46929">
    <property type="entry name" value="DNA helicase RuvA subunit, C-terminal domain"/>
    <property type="match status" value="1"/>
</dbReference>
<dbReference type="GO" id="GO:0009378">
    <property type="term" value="F:four-way junction helicase activity"/>
    <property type="evidence" value="ECO:0007669"/>
    <property type="project" value="InterPro"/>
</dbReference>
<dbReference type="GO" id="GO:0009379">
    <property type="term" value="C:Holliday junction helicase complex"/>
    <property type="evidence" value="ECO:0007669"/>
    <property type="project" value="InterPro"/>
</dbReference>
<sequence length="48" mass="5142">EVDAIEALKSLGYSQREAREALKDVADSVKGTSARVKAALKNLGKQPE</sequence>
<reference evidence="2 3" key="1">
    <citation type="journal article" date="2015" name="Nature">
        <title>rRNA introns, odd ribosomes, and small enigmatic genomes across a large radiation of phyla.</title>
        <authorList>
            <person name="Brown C.T."/>
            <person name="Hug L.A."/>
            <person name="Thomas B.C."/>
            <person name="Sharon I."/>
            <person name="Castelle C.J."/>
            <person name="Singh A."/>
            <person name="Wilkins M.J."/>
            <person name="Williams K.H."/>
            <person name="Banfield J.F."/>
        </authorList>
    </citation>
    <scope>NUCLEOTIDE SEQUENCE [LARGE SCALE GENOMIC DNA]</scope>
</reference>
<dbReference type="InterPro" id="IPR036267">
    <property type="entry name" value="RuvA_C_sf"/>
</dbReference>
<dbReference type="STRING" id="1618572.UT17_C0017G0001"/>
<dbReference type="GO" id="GO:0006281">
    <property type="term" value="P:DNA repair"/>
    <property type="evidence" value="ECO:0007669"/>
    <property type="project" value="InterPro"/>
</dbReference>
<name>A0A0G0LGZ9_9BACT</name>
<dbReference type="CDD" id="cd14332">
    <property type="entry name" value="UBA_RuvA_C"/>
    <property type="match status" value="1"/>
</dbReference>
<dbReference type="EMBL" id="LBVU01000017">
    <property type="protein sequence ID" value="KKQ91128.1"/>
    <property type="molecule type" value="Genomic_DNA"/>
</dbReference>
<gene>
    <name evidence="2" type="ORF">UT17_C0017G0001</name>
</gene>
<evidence type="ECO:0000313" key="2">
    <source>
        <dbReference type="EMBL" id="KKQ91128.1"/>
    </source>
</evidence>
<evidence type="ECO:0000259" key="1">
    <source>
        <dbReference type="Pfam" id="PF07499"/>
    </source>
</evidence>
<dbReference type="AlphaFoldDB" id="A0A0G0LGZ9"/>
<evidence type="ECO:0000313" key="3">
    <source>
        <dbReference type="Proteomes" id="UP000034774"/>
    </source>
</evidence>
<protein>
    <recommendedName>
        <fullName evidence="1">Holliday junction DNA helicase RuvA C-terminal domain-containing protein</fullName>
    </recommendedName>
</protein>
<dbReference type="Pfam" id="PF07499">
    <property type="entry name" value="RuvA_C"/>
    <property type="match status" value="1"/>
</dbReference>
<dbReference type="Proteomes" id="UP000034774">
    <property type="component" value="Unassembled WGS sequence"/>
</dbReference>
<dbReference type="Gene3D" id="1.10.8.10">
    <property type="entry name" value="DNA helicase RuvA subunit, C-terminal domain"/>
    <property type="match status" value="1"/>
</dbReference>
<dbReference type="GO" id="GO:0005524">
    <property type="term" value="F:ATP binding"/>
    <property type="evidence" value="ECO:0007669"/>
    <property type="project" value="InterPro"/>
</dbReference>